<dbReference type="AlphaFoldDB" id="A0AA40FVY2"/>
<feature type="non-terminal residue" evidence="1">
    <location>
        <position position="1"/>
    </location>
</feature>
<proteinExistence type="predicted"/>
<evidence type="ECO:0000313" key="2">
    <source>
        <dbReference type="Proteomes" id="UP001177670"/>
    </source>
</evidence>
<comment type="caution">
    <text evidence="1">The sequence shown here is derived from an EMBL/GenBank/DDBJ whole genome shotgun (WGS) entry which is preliminary data.</text>
</comment>
<accession>A0AA40FVY2</accession>
<keyword evidence="2" id="KW-1185">Reference proteome</keyword>
<dbReference type="Proteomes" id="UP001177670">
    <property type="component" value="Unassembled WGS sequence"/>
</dbReference>
<sequence>QDVKALIKAAARAPSKIPQVCLRSFAVIAAGSRGPLLQISAFSPLFSFFSSSFSVRRNTAGIKAHPHHPLPIEAAISFLIRQRNFFRLVRPASRRLEDCQLVLERLTLAVDMMLVTH</sequence>
<name>A0AA40FVY2_9HYME</name>
<feature type="non-terminal residue" evidence="1">
    <location>
        <position position="117"/>
    </location>
</feature>
<organism evidence="1 2">
    <name type="scientific">Melipona bicolor</name>
    <dbReference type="NCBI Taxonomy" id="60889"/>
    <lineage>
        <taxon>Eukaryota</taxon>
        <taxon>Metazoa</taxon>
        <taxon>Ecdysozoa</taxon>
        <taxon>Arthropoda</taxon>
        <taxon>Hexapoda</taxon>
        <taxon>Insecta</taxon>
        <taxon>Pterygota</taxon>
        <taxon>Neoptera</taxon>
        <taxon>Endopterygota</taxon>
        <taxon>Hymenoptera</taxon>
        <taxon>Apocrita</taxon>
        <taxon>Aculeata</taxon>
        <taxon>Apoidea</taxon>
        <taxon>Anthophila</taxon>
        <taxon>Apidae</taxon>
        <taxon>Melipona</taxon>
    </lineage>
</organism>
<protein>
    <submittedName>
        <fullName evidence="1">Uncharacterized protein</fullName>
    </submittedName>
</protein>
<evidence type="ECO:0000313" key="1">
    <source>
        <dbReference type="EMBL" id="KAK1126095.1"/>
    </source>
</evidence>
<gene>
    <name evidence="1" type="ORF">K0M31_004736</name>
</gene>
<reference evidence="1" key="1">
    <citation type="submission" date="2021-10" db="EMBL/GenBank/DDBJ databases">
        <title>Melipona bicolor Genome sequencing and assembly.</title>
        <authorList>
            <person name="Araujo N.S."/>
            <person name="Arias M.C."/>
        </authorList>
    </citation>
    <scope>NUCLEOTIDE SEQUENCE</scope>
    <source>
        <strain evidence="1">USP_2M_L1-L4_2017</strain>
        <tissue evidence="1">Whole body</tissue>
    </source>
</reference>
<dbReference type="EMBL" id="JAHYIQ010000014">
    <property type="protein sequence ID" value="KAK1126095.1"/>
    <property type="molecule type" value="Genomic_DNA"/>
</dbReference>